<dbReference type="EMBL" id="CP002018">
    <property type="protein sequence ID" value="AEM41335.1"/>
    <property type="molecule type" value="Genomic_DNA"/>
</dbReference>
<organism evidence="2 3">
    <name type="scientific">Ketogulonicigenium vulgare (strain WSH-001)</name>
    <dbReference type="NCBI Taxonomy" id="759362"/>
    <lineage>
        <taxon>Bacteria</taxon>
        <taxon>Pseudomonadati</taxon>
        <taxon>Pseudomonadota</taxon>
        <taxon>Alphaproteobacteria</taxon>
        <taxon>Rhodobacterales</taxon>
        <taxon>Roseobacteraceae</taxon>
        <taxon>Ketogulonicigenium</taxon>
    </lineage>
</organism>
<dbReference type="HOGENOM" id="CLU_204531_0_0_5"/>
<evidence type="ECO:0000313" key="2">
    <source>
        <dbReference type="EMBL" id="AEM41335.1"/>
    </source>
</evidence>
<dbReference type="Proteomes" id="UP000000692">
    <property type="component" value="Chromosome"/>
</dbReference>
<dbReference type="AlphaFoldDB" id="F9Y9J7"/>
<keyword evidence="1" id="KW-0472">Membrane</keyword>
<reference evidence="2 3" key="1">
    <citation type="journal article" date="2011" name="J. Bacteriol.">
        <title>Complete genome sequence of the industrial strain Ketogulonicigenium vulgare WSH-001.</title>
        <authorList>
            <person name="Liu L."/>
            <person name="Li Y."/>
            <person name="Zhang J."/>
            <person name="Zhou Z."/>
            <person name="Liu J."/>
            <person name="Li X."/>
            <person name="Zhou J."/>
            <person name="Du G."/>
            <person name="Wang L."/>
            <person name="Chen J."/>
        </authorList>
    </citation>
    <scope>NUCLEOTIDE SEQUENCE [LARGE SCALE GENOMIC DNA]</scope>
    <source>
        <strain evidence="2 3">WSH-001</strain>
    </source>
</reference>
<dbReference type="OrthoDB" id="7876494at2"/>
<keyword evidence="3" id="KW-1185">Reference proteome</keyword>
<feature type="transmembrane region" description="Helical" evidence="1">
    <location>
        <begin position="41"/>
        <end position="63"/>
    </location>
</feature>
<sequence length="68" mass="7166">MRQIATLYADKTMLLPLAGLILGAALGAWRASRRGGKALDLAQWAAVHGVFGFIIGVTALIVITRMAS</sequence>
<name>F9Y9J7_KETVW</name>
<evidence type="ECO:0000256" key="1">
    <source>
        <dbReference type="SAM" id="Phobius"/>
    </source>
</evidence>
<keyword evidence="1" id="KW-1133">Transmembrane helix</keyword>
<proteinExistence type="predicted"/>
<keyword evidence="1" id="KW-0812">Transmembrane</keyword>
<protein>
    <submittedName>
        <fullName evidence="2">Uncharacterized protein</fullName>
    </submittedName>
</protein>
<evidence type="ECO:0000313" key="3">
    <source>
        <dbReference type="Proteomes" id="UP000000692"/>
    </source>
</evidence>
<gene>
    <name evidence="2" type="ordered locus">KVU_1496</name>
</gene>
<accession>F9Y9J7</accession>
<feature type="transmembrane region" description="Helical" evidence="1">
    <location>
        <begin position="12"/>
        <end position="29"/>
    </location>
</feature>
<dbReference type="KEGG" id="kvl:KVU_1496"/>